<reference evidence="12 13" key="1">
    <citation type="submission" date="2019-12" db="EMBL/GenBank/DDBJ databases">
        <title>Whole genome sequencing of endophytic Actinobacterium Micromonospora sp. MPMI6T.</title>
        <authorList>
            <person name="Evv R."/>
            <person name="Podile A.R."/>
        </authorList>
    </citation>
    <scope>NUCLEOTIDE SEQUENCE [LARGE SCALE GENOMIC DNA]</scope>
    <source>
        <strain evidence="12 13">MPMI6</strain>
    </source>
</reference>
<keyword evidence="13" id="KW-1185">Reference proteome</keyword>
<evidence type="ECO:0000256" key="9">
    <source>
        <dbReference type="PIRNR" id="PIRNR003128"/>
    </source>
</evidence>
<comment type="similarity">
    <text evidence="2 9">Belongs to the RecN family.</text>
</comment>
<proteinExistence type="inferred from homology"/>
<evidence type="ECO:0000256" key="8">
    <source>
        <dbReference type="ARBA" id="ARBA00033408"/>
    </source>
</evidence>
<organism evidence="12 13">
    <name type="scientific">Micromonospora echinofusca</name>
    <dbReference type="NCBI Taxonomy" id="47858"/>
    <lineage>
        <taxon>Bacteria</taxon>
        <taxon>Bacillati</taxon>
        <taxon>Actinomycetota</taxon>
        <taxon>Actinomycetes</taxon>
        <taxon>Micromonosporales</taxon>
        <taxon>Micromonosporaceae</taxon>
        <taxon>Micromonospora</taxon>
    </lineage>
</organism>
<dbReference type="InterPro" id="IPR004604">
    <property type="entry name" value="DNA_recomb/repair_RecN"/>
</dbReference>
<evidence type="ECO:0000256" key="4">
    <source>
        <dbReference type="ARBA" id="ARBA00022741"/>
    </source>
</evidence>
<evidence type="ECO:0000256" key="10">
    <source>
        <dbReference type="SAM" id="Coils"/>
    </source>
</evidence>
<evidence type="ECO:0000256" key="7">
    <source>
        <dbReference type="ARBA" id="ARBA00023204"/>
    </source>
</evidence>
<feature type="coiled-coil region" evidence="10">
    <location>
        <begin position="347"/>
        <end position="381"/>
    </location>
</feature>
<evidence type="ECO:0000256" key="1">
    <source>
        <dbReference type="ARBA" id="ARBA00003618"/>
    </source>
</evidence>
<name>A0ABS3VZH5_MICEH</name>
<dbReference type="Gene3D" id="3.40.50.300">
    <property type="entry name" value="P-loop containing nucleotide triphosphate hydrolases"/>
    <property type="match status" value="2"/>
</dbReference>
<comment type="function">
    <text evidence="1 9">May be involved in recombinational repair of damaged DNA.</text>
</comment>
<evidence type="ECO:0000256" key="3">
    <source>
        <dbReference type="ARBA" id="ARBA00021315"/>
    </source>
</evidence>
<dbReference type="CDD" id="cd03241">
    <property type="entry name" value="ABC_RecN"/>
    <property type="match status" value="1"/>
</dbReference>
<dbReference type="SUPFAM" id="SSF52540">
    <property type="entry name" value="P-loop containing nucleoside triphosphate hydrolases"/>
    <property type="match status" value="2"/>
</dbReference>
<protein>
    <recommendedName>
        <fullName evidence="3 9">DNA repair protein RecN</fullName>
    </recommendedName>
    <alternativeName>
        <fullName evidence="8 9">Recombination protein N</fullName>
    </alternativeName>
</protein>
<gene>
    <name evidence="12" type="primary">recN</name>
    <name evidence="12" type="ORF">GSF22_28775</name>
</gene>
<dbReference type="InterPro" id="IPR027417">
    <property type="entry name" value="P-loop_NTPase"/>
</dbReference>
<evidence type="ECO:0000256" key="5">
    <source>
        <dbReference type="ARBA" id="ARBA00022763"/>
    </source>
</evidence>
<evidence type="ECO:0000313" key="13">
    <source>
        <dbReference type="Proteomes" id="UP000823521"/>
    </source>
</evidence>
<evidence type="ECO:0000313" key="12">
    <source>
        <dbReference type="EMBL" id="MBO4209956.1"/>
    </source>
</evidence>
<dbReference type="InterPro" id="IPR003395">
    <property type="entry name" value="RecF/RecN/SMC_N"/>
</dbReference>
<dbReference type="PANTHER" id="PTHR11059:SF0">
    <property type="entry name" value="DNA REPAIR PROTEIN RECN"/>
    <property type="match status" value="1"/>
</dbReference>
<keyword evidence="10" id="KW-0175">Coiled coil</keyword>
<keyword evidence="7 9" id="KW-0234">DNA repair</keyword>
<keyword evidence="4" id="KW-0547">Nucleotide-binding</keyword>
<accession>A0ABS3VZH5</accession>
<keyword evidence="6" id="KW-0067">ATP-binding</keyword>
<dbReference type="PANTHER" id="PTHR11059">
    <property type="entry name" value="DNA REPAIR PROTEIN RECN"/>
    <property type="match status" value="1"/>
</dbReference>
<evidence type="ECO:0000259" key="11">
    <source>
        <dbReference type="Pfam" id="PF02463"/>
    </source>
</evidence>
<sequence length="585" mass="62212">MLEELRITGLGVIEDTTLPLTGGMNVITGETGAGKTMVVTGLGLLFGGRADAGRVRAQPGRAVVEGRLRLAEPTATTVHTRVTDAGGEPDEDGTVLLSRTVTVEGRSRAHVGGRSMPVSMLAEVGEQVVAVHGQSDQLRLLRPAEQRAALDRFAGAGHEKLLAELREAYARWRHICDDLADRRRNARERNQEADLLRLGLDEITRVDPQPGEDEELKAEAQRLEHAEGLRVAAGTAYQCVAGGAEAGDDTPDVTALLGVARRTLEAQAGVDRTLADLAIRLEEAATLVGDVAAELSGYLAGLDADPARLQFIHERRAALRGLTRKYADDVDGVIVWADRARDRLSELDTSDDLLEELDRERQRLAGEVAELAARLSAARREAAARFAEQVTVELAGLAMPHARIEVAVLPRPVGRNEPSLLVDGVEVGVGPDGADEVELRLLAHPGAPSLPLQRGASGGELSRVMLAIEVVFAGSGGPPTLVFDEVDAGVGGQAAVEIGRRLARLARSHQVLVVTHLPQVAAFADRHLVVAKDTGGAVTTSGVRVVEDTERARELARMLAGLPDSDLGIAHAEELLAVAARERRP</sequence>
<dbReference type="Pfam" id="PF02463">
    <property type="entry name" value="SMC_N"/>
    <property type="match status" value="1"/>
</dbReference>
<comment type="caution">
    <text evidence="12">The sequence shown here is derived from an EMBL/GenBank/DDBJ whole genome shotgun (WGS) entry which is preliminary data.</text>
</comment>
<dbReference type="NCBIfam" id="TIGR00634">
    <property type="entry name" value="recN"/>
    <property type="match status" value="1"/>
</dbReference>
<feature type="domain" description="RecF/RecN/SMC N-terminal" evidence="11">
    <location>
        <begin position="2"/>
        <end position="534"/>
    </location>
</feature>
<dbReference type="RefSeq" id="WP_208817009.1">
    <property type="nucleotide sequence ID" value="NZ_WVUH01000379.1"/>
</dbReference>
<keyword evidence="5 9" id="KW-0227">DNA damage</keyword>
<dbReference type="Proteomes" id="UP000823521">
    <property type="component" value="Unassembled WGS sequence"/>
</dbReference>
<dbReference type="PIRSF" id="PIRSF003128">
    <property type="entry name" value="RecN"/>
    <property type="match status" value="1"/>
</dbReference>
<evidence type="ECO:0000256" key="6">
    <source>
        <dbReference type="ARBA" id="ARBA00022840"/>
    </source>
</evidence>
<evidence type="ECO:0000256" key="2">
    <source>
        <dbReference type="ARBA" id="ARBA00009441"/>
    </source>
</evidence>
<dbReference type="EMBL" id="WVUH01000379">
    <property type="protein sequence ID" value="MBO4209956.1"/>
    <property type="molecule type" value="Genomic_DNA"/>
</dbReference>